<evidence type="ECO:0008006" key="3">
    <source>
        <dbReference type="Google" id="ProtNLM"/>
    </source>
</evidence>
<dbReference type="STRING" id="29529.SAMN04488122_6506"/>
<dbReference type="OrthoDB" id="882303at2"/>
<protein>
    <recommendedName>
        <fullName evidence="3">DUF4280 domain-containing protein</fullName>
    </recommendedName>
</protein>
<gene>
    <name evidence="1" type="ORF">SAMN04488122_6506</name>
</gene>
<dbReference type="RefSeq" id="WP_089903353.1">
    <property type="nucleotide sequence ID" value="NZ_FOJG01000002.1"/>
</dbReference>
<dbReference type="AlphaFoldDB" id="A0A1I0SDB9"/>
<keyword evidence="2" id="KW-1185">Reference proteome</keyword>
<evidence type="ECO:0000313" key="1">
    <source>
        <dbReference type="EMBL" id="SEW55896.1"/>
    </source>
</evidence>
<accession>A0A1I0SDB9</accession>
<reference evidence="2" key="1">
    <citation type="submission" date="2016-10" db="EMBL/GenBank/DDBJ databases">
        <authorList>
            <person name="Varghese N."/>
            <person name="Submissions S."/>
        </authorList>
    </citation>
    <scope>NUCLEOTIDE SEQUENCE [LARGE SCALE GENOMIC DNA]</scope>
    <source>
        <strain evidence="2">DSM 3695</strain>
    </source>
</reference>
<dbReference type="Pfam" id="PF14107">
    <property type="entry name" value="DUF4280"/>
    <property type="match status" value="1"/>
</dbReference>
<dbReference type="EMBL" id="FOJG01000002">
    <property type="protein sequence ID" value="SEW55896.1"/>
    <property type="molecule type" value="Genomic_DNA"/>
</dbReference>
<organism evidence="1 2">
    <name type="scientific">Chitinophaga arvensicola</name>
    <dbReference type="NCBI Taxonomy" id="29529"/>
    <lineage>
        <taxon>Bacteria</taxon>
        <taxon>Pseudomonadati</taxon>
        <taxon>Bacteroidota</taxon>
        <taxon>Chitinophagia</taxon>
        <taxon>Chitinophagales</taxon>
        <taxon>Chitinophagaceae</taxon>
        <taxon>Chitinophaga</taxon>
    </lineage>
</organism>
<proteinExistence type="predicted"/>
<name>A0A1I0SDB9_9BACT</name>
<dbReference type="InterPro" id="IPR025460">
    <property type="entry name" value="DUF4280"/>
</dbReference>
<dbReference type="Proteomes" id="UP000199310">
    <property type="component" value="Unassembled WGS sequence"/>
</dbReference>
<sequence length="160" mass="17560">MSEKHLVCQGAVCKCQFGTTPDKLKVKSQQVHYINDKDGAEKPLANTKDIGQPFEANTFGSCKQKNNNPCTPAVTAWSGFYDKVELPGGAHILLEDSKGTCATGGKDCISITFHGQTADMTKKDAEKADKEVQTHLNPLMDVQKVEEDLFLIRFPQGQPF</sequence>
<evidence type="ECO:0000313" key="2">
    <source>
        <dbReference type="Proteomes" id="UP000199310"/>
    </source>
</evidence>